<protein>
    <submittedName>
        <fullName evidence="1">Uncharacterized protein</fullName>
    </submittedName>
</protein>
<reference evidence="1" key="1">
    <citation type="submission" date="2018-11" db="EMBL/GenBank/DDBJ databases">
        <authorList>
            <person name="Alioto T."/>
            <person name="Alioto T."/>
        </authorList>
    </citation>
    <scope>NUCLEOTIDE SEQUENCE</scope>
</reference>
<gene>
    <name evidence="1" type="ORF">MGAL_10B037587</name>
</gene>
<comment type="caution">
    <text evidence="1">The sequence shown here is derived from an EMBL/GenBank/DDBJ whole genome shotgun (WGS) entry which is preliminary data.</text>
</comment>
<dbReference type="AlphaFoldDB" id="A0A8B6BE65"/>
<evidence type="ECO:0000313" key="2">
    <source>
        <dbReference type="Proteomes" id="UP000596742"/>
    </source>
</evidence>
<dbReference type="EMBL" id="UYJE01000012">
    <property type="protein sequence ID" value="VDH89197.1"/>
    <property type="molecule type" value="Genomic_DNA"/>
</dbReference>
<proteinExistence type="predicted"/>
<dbReference type="OrthoDB" id="6167609at2759"/>
<sequence>MFDLMNMITGYQTNYLEKLLGVVVSSQQFISEHITQYLTSFTEVTISTQQNIAEYTRNYFDVLSDTYIKPNDYPLDQAKIYYNSALNFNNQITNMMNHYIDDLDHPMLQQTTDITTYTYNNLVLPAVENTSNYRNVYRVEELCSRLKRNKEKRIPKTVSRIEKLYKLMDKSYDNKTRLLDELNYWSPVIMSQETKLRMANKAMEINDENSSVQEIRNLGSHVDLDLIQIKDKLDEMTVGVKREMSITASLYDE</sequence>
<keyword evidence="2" id="KW-1185">Reference proteome</keyword>
<organism evidence="1 2">
    <name type="scientific">Mytilus galloprovincialis</name>
    <name type="common">Mediterranean mussel</name>
    <dbReference type="NCBI Taxonomy" id="29158"/>
    <lineage>
        <taxon>Eukaryota</taxon>
        <taxon>Metazoa</taxon>
        <taxon>Spiralia</taxon>
        <taxon>Lophotrochozoa</taxon>
        <taxon>Mollusca</taxon>
        <taxon>Bivalvia</taxon>
        <taxon>Autobranchia</taxon>
        <taxon>Pteriomorphia</taxon>
        <taxon>Mytilida</taxon>
        <taxon>Mytiloidea</taxon>
        <taxon>Mytilidae</taxon>
        <taxon>Mytilinae</taxon>
        <taxon>Mytilus</taxon>
    </lineage>
</organism>
<dbReference type="Proteomes" id="UP000596742">
    <property type="component" value="Unassembled WGS sequence"/>
</dbReference>
<evidence type="ECO:0000313" key="1">
    <source>
        <dbReference type="EMBL" id="VDH89197.1"/>
    </source>
</evidence>
<name>A0A8B6BE65_MYTGA</name>
<accession>A0A8B6BE65</accession>